<feature type="region of interest" description="Disordered" evidence="8">
    <location>
        <begin position="1216"/>
        <end position="1257"/>
    </location>
</feature>
<feature type="compositionally biased region" description="Polar residues" evidence="8">
    <location>
        <begin position="2437"/>
        <end position="2446"/>
    </location>
</feature>
<evidence type="ECO:0000256" key="3">
    <source>
        <dbReference type="ARBA" id="ARBA00012485"/>
    </source>
</evidence>
<evidence type="ECO:0000256" key="2">
    <source>
        <dbReference type="ARBA" id="ARBA00004906"/>
    </source>
</evidence>
<dbReference type="Pfam" id="PF14377">
    <property type="entry name" value="UBM"/>
    <property type="match status" value="2"/>
</dbReference>
<name>A0AAX4KEK4_9TREE</name>
<evidence type="ECO:0000256" key="4">
    <source>
        <dbReference type="ARBA" id="ARBA00022679"/>
    </source>
</evidence>
<feature type="region of interest" description="Disordered" evidence="8">
    <location>
        <begin position="2421"/>
        <end position="2449"/>
    </location>
</feature>
<dbReference type="Proteomes" id="UP001358614">
    <property type="component" value="Chromosome 1"/>
</dbReference>
<comment type="pathway">
    <text evidence="2">Protein modification; protein ubiquitination.</text>
</comment>
<dbReference type="Pfam" id="PF06025">
    <property type="entry name" value="DUF913"/>
    <property type="match status" value="1"/>
</dbReference>
<dbReference type="GO" id="GO:0005737">
    <property type="term" value="C:cytoplasm"/>
    <property type="evidence" value="ECO:0007669"/>
    <property type="project" value="TreeGrafter"/>
</dbReference>
<dbReference type="EC" id="2.3.2.26" evidence="3"/>
<dbReference type="PANTHER" id="PTHR11254:SF67">
    <property type="entry name" value="E3 UBIQUITIN-PROTEIN LIGASE HUWE1"/>
    <property type="match status" value="1"/>
</dbReference>
<feature type="domain" description="UBA" evidence="9">
    <location>
        <begin position="1168"/>
        <end position="1208"/>
    </location>
</feature>
<feature type="compositionally biased region" description="Polar residues" evidence="8">
    <location>
        <begin position="237"/>
        <end position="246"/>
    </location>
</feature>
<comment type="similarity">
    <text evidence="6">Belongs to the UPL family. TOM1/PTR1 subfamily.</text>
</comment>
<dbReference type="GO" id="GO:0006511">
    <property type="term" value="P:ubiquitin-dependent protein catabolic process"/>
    <property type="evidence" value="ECO:0007669"/>
    <property type="project" value="TreeGrafter"/>
</dbReference>
<evidence type="ECO:0000256" key="6">
    <source>
        <dbReference type="ARBA" id="ARBA00034494"/>
    </source>
</evidence>
<dbReference type="FunFam" id="3.30.2410.10:FF:000009">
    <property type="entry name" value="Probable E3 ubiquitin-protein ligase HECTD2"/>
    <property type="match status" value="1"/>
</dbReference>
<feature type="region of interest" description="Disordered" evidence="8">
    <location>
        <begin position="2226"/>
        <end position="2273"/>
    </location>
</feature>
<feature type="compositionally biased region" description="Acidic residues" evidence="8">
    <location>
        <begin position="1894"/>
        <end position="1964"/>
    </location>
</feature>
<proteinExistence type="inferred from homology"/>
<dbReference type="Gene3D" id="3.30.2410.10">
    <property type="entry name" value="Hect, E3 ligase catalytic domain"/>
    <property type="match status" value="1"/>
</dbReference>
<dbReference type="CDD" id="cd14297">
    <property type="entry name" value="UBA2_spUBP14_like"/>
    <property type="match status" value="1"/>
</dbReference>
<dbReference type="SUPFAM" id="SSF56204">
    <property type="entry name" value="Hect, E3 ligase catalytic domain"/>
    <property type="match status" value="1"/>
</dbReference>
<keyword evidence="12" id="KW-1185">Reference proteome</keyword>
<dbReference type="InterPro" id="IPR015940">
    <property type="entry name" value="UBA"/>
</dbReference>
<feature type="compositionally biased region" description="Basic and acidic residues" evidence="8">
    <location>
        <begin position="2226"/>
        <end position="2254"/>
    </location>
</feature>
<dbReference type="SUPFAM" id="SSF46934">
    <property type="entry name" value="UBA-like"/>
    <property type="match status" value="1"/>
</dbReference>
<dbReference type="Gene3D" id="3.90.1750.10">
    <property type="entry name" value="Hect, E3 ligase catalytic domains"/>
    <property type="match status" value="1"/>
</dbReference>
<feature type="region of interest" description="Disordered" evidence="8">
    <location>
        <begin position="1139"/>
        <end position="1174"/>
    </location>
</feature>
<comment type="catalytic activity">
    <reaction evidence="1">
        <text>S-ubiquitinyl-[E2 ubiquitin-conjugating enzyme]-L-cysteine + [acceptor protein]-L-lysine = [E2 ubiquitin-conjugating enzyme]-L-cysteine + N(6)-ubiquitinyl-[acceptor protein]-L-lysine.</text>
        <dbReference type="EC" id="2.3.2.26"/>
    </reaction>
</comment>
<dbReference type="Pfam" id="PF00627">
    <property type="entry name" value="UBA"/>
    <property type="match status" value="1"/>
</dbReference>
<evidence type="ECO:0000256" key="1">
    <source>
        <dbReference type="ARBA" id="ARBA00000885"/>
    </source>
</evidence>
<feature type="region of interest" description="Disordered" evidence="8">
    <location>
        <begin position="201"/>
        <end position="246"/>
    </location>
</feature>
<dbReference type="GeneID" id="91100663"/>
<feature type="compositionally biased region" description="Polar residues" evidence="8">
    <location>
        <begin position="201"/>
        <end position="219"/>
    </location>
</feature>
<gene>
    <name evidence="11" type="ORF">V865_001859</name>
</gene>
<evidence type="ECO:0000259" key="9">
    <source>
        <dbReference type="PROSITE" id="PS50030"/>
    </source>
</evidence>
<evidence type="ECO:0000259" key="10">
    <source>
        <dbReference type="PROSITE" id="PS50237"/>
    </source>
</evidence>
<dbReference type="InterPro" id="IPR025527">
    <property type="entry name" value="HUWE1/Rev1_UBM"/>
</dbReference>
<evidence type="ECO:0000256" key="5">
    <source>
        <dbReference type="ARBA" id="ARBA00022786"/>
    </source>
</evidence>
<dbReference type="SMART" id="SM00165">
    <property type="entry name" value="UBA"/>
    <property type="match status" value="1"/>
</dbReference>
<dbReference type="InterPro" id="IPR009060">
    <property type="entry name" value="UBA-like_sf"/>
</dbReference>
<evidence type="ECO:0000313" key="11">
    <source>
        <dbReference type="EMBL" id="WWD03803.1"/>
    </source>
</evidence>
<dbReference type="SUPFAM" id="SSF48371">
    <property type="entry name" value="ARM repeat"/>
    <property type="match status" value="1"/>
</dbReference>
<organism evidence="11 12">
    <name type="scientific">Kwoniella europaea PYCC6329</name>
    <dbReference type="NCBI Taxonomy" id="1423913"/>
    <lineage>
        <taxon>Eukaryota</taxon>
        <taxon>Fungi</taxon>
        <taxon>Dikarya</taxon>
        <taxon>Basidiomycota</taxon>
        <taxon>Agaricomycotina</taxon>
        <taxon>Tremellomycetes</taxon>
        <taxon>Tremellales</taxon>
        <taxon>Cryptococcaceae</taxon>
        <taxon>Kwoniella</taxon>
    </lineage>
</organism>
<dbReference type="GO" id="GO:0000209">
    <property type="term" value="P:protein polyubiquitination"/>
    <property type="evidence" value="ECO:0007669"/>
    <property type="project" value="TreeGrafter"/>
</dbReference>
<evidence type="ECO:0000313" key="12">
    <source>
        <dbReference type="Proteomes" id="UP001358614"/>
    </source>
</evidence>
<feature type="domain" description="HECT" evidence="10">
    <location>
        <begin position="2955"/>
        <end position="3290"/>
    </location>
</feature>
<protein>
    <recommendedName>
        <fullName evidence="3">HECT-type E3 ubiquitin transferase</fullName>
        <ecNumber evidence="3">2.3.2.26</ecNumber>
    </recommendedName>
</protein>
<evidence type="ECO:0000256" key="7">
    <source>
        <dbReference type="PROSITE-ProRule" id="PRU00104"/>
    </source>
</evidence>
<dbReference type="RefSeq" id="XP_066081770.1">
    <property type="nucleotide sequence ID" value="XM_066225673.1"/>
</dbReference>
<feature type="compositionally biased region" description="Acidic residues" evidence="8">
    <location>
        <begin position="1859"/>
        <end position="1877"/>
    </location>
</feature>
<dbReference type="KEGG" id="ker:91100663"/>
<feature type="region of interest" description="Disordered" evidence="8">
    <location>
        <begin position="1839"/>
        <end position="2001"/>
    </location>
</feature>
<keyword evidence="5 7" id="KW-0833">Ubl conjugation pathway</keyword>
<dbReference type="GO" id="GO:0005634">
    <property type="term" value="C:nucleus"/>
    <property type="evidence" value="ECO:0007669"/>
    <property type="project" value="TreeGrafter"/>
</dbReference>
<dbReference type="Pfam" id="PF00632">
    <property type="entry name" value="HECT"/>
    <property type="match status" value="1"/>
</dbReference>
<dbReference type="Gene3D" id="1.10.8.10">
    <property type="entry name" value="DNA helicase RuvA subunit, C-terminal domain"/>
    <property type="match status" value="1"/>
</dbReference>
<feature type="compositionally biased region" description="Acidic residues" evidence="8">
    <location>
        <begin position="1971"/>
        <end position="2001"/>
    </location>
</feature>
<dbReference type="InterPro" id="IPR010309">
    <property type="entry name" value="E3_Ub_ligase_DUF908"/>
</dbReference>
<keyword evidence="4" id="KW-0808">Transferase</keyword>
<feature type="active site" description="Glycyl thioester intermediate" evidence="7">
    <location>
        <position position="3258"/>
    </location>
</feature>
<dbReference type="GO" id="GO:0061630">
    <property type="term" value="F:ubiquitin protein ligase activity"/>
    <property type="evidence" value="ECO:0007669"/>
    <property type="project" value="UniProtKB-EC"/>
</dbReference>
<dbReference type="Gene3D" id="3.30.2160.10">
    <property type="entry name" value="Hect, E3 ligase catalytic domain"/>
    <property type="match status" value="1"/>
</dbReference>
<dbReference type="FunFam" id="3.30.2160.10:FF:000001">
    <property type="entry name" value="E3 ubiquitin-protein ligase NEDD4-like"/>
    <property type="match status" value="1"/>
</dbReference>
<sequence>MKVKKSTRKHAQAPPDVLALAESIVNAPEDGLTQVLQTFDCWKYPRGDLHTWVDVLDRFDSILEEQCKSYELEKLQTNDFTPKTKDLILQILRVQRLLMENCTSRKLFSSYDRLADLLNTSDLEVLQSTIFVILRPAQQYANSTPFEPSQRHAILHRLLTLSRGWERFTNAGIDLPSLASSQDMSLPEELCTVQLQYYPTRGSSLSPETPVKATTSQETPVRPRQNAPMTPVAASAKSRSSHSIGPSSLDFGDVSSWPNPVDQLTLLYEENHIPLDDQYIALNKIRLAQLKDLNTRRQLLTIRLLALATYVYVSTDDAAQSGLFLYEPELVPQLAELLRASQQVGERVTIGTLHALDACAHHRIKTGEVMTAVSANVNHGILVTFFKNMVEQLVKGEPVPNDLFDAAISFVAYIPSSQVHINMLMGAGILRLLLDILNSSGERRESYIPRVTGLIDSIIYSSSQALSNFSNIDGVNFLVHRIKAEIESRDQIILPSPSSSLSEDTILAYVNNPLKGILRSVHRLMQASGGTEGLRNLVDSDLPKCLKQIFEQPAKYAINIMATFVHNEPTSLSILQELQLPQTLYAELEKGIPPSSEVFNAVPTAIGAVCLNQSGLDYTVAHPGVINNLVGGVNLPSHEKIFNDRDNAKSLGAALDELSRHQPSLRPVIMKAIIDLLRRATDVAASFEPNEVDRHDYILDEMTPLGTDRAAIINNPCLSTFARVFKVLNGLVRNAATAKDFIKEGGLDYVLGIAELPCVPIRFHSTDASMSLAYLLKHIGEHDPNQLVEKIRLSIQDTMTKCASVWEDQNVKQLWSTLHSGNVDASSRQAFETLRSLGIRLSFLLEVIGPLVISNPRYATSLITALAVDTDPSFITNLGHIHRVAFDQNVLLRRDKITKSDDLDPSRPSGSSDESAKDTGAQYLAYRLHHVLTRLFRAFIKLIHVKRNPDANHLKLANTLSDIVSNVMIEHLHRKDDSITIDIASLDVLSSLLFDQNRGTDGPLHTTLFLAFHKKQGIDGILSSASRITEQMDRVSRVPVDTRDQHQKDSIIEATAGMKTVLALLGAFASTKSLLDNSETHALQQRPQNPLKAVNIFVTLRLAIFPLAHRIWNASWLLDCPVPIIKLAVKCFSALMEGKSEEQPPEDDPLPGSRSSIAPPPARPAPGTADPHRVDQLVDMGFPRRAAERALLRARNNVAAATDMILTMPHVFEEEPVAEGPPTAPAELPEDNAGAPAVPSESADEITPVQPESMQVDSDTFAADRTDLQRLRDEYRPEVKIRALTLLDHAEDLVFDVLPCFPPGDEGVIYLIDRLAEISRSYDHKYENAISARLRLIAVYLRSVEGVILDEQSVATATRILSELPLEHQEARPKWLPALLLFAETIAASSNTVSKAKLGDQPGYEVSIPSTAFASIAPKISSACFKLISADDVSHNELVSALRLLALISREKTFAIIKETDLINLLKPFKQPTEKLQGCHPLLLLIFRHVLEDPGTISDLMRKEIRHWLTPTRNKVVDIHHFLKQLRQVAFREPNAFVRVVADECALVDPTPPQSVYHIRAIDQPQEPSPVARSSDPFQDDIEEKRNPFIDHLVLELGQAVRLSLEADDTNNSTEEEIKHAHAYAGLLMSILTELLGSYTTVKKSFIASIRAQSLGVNKVKSGITSLIADLVCCVVLQPDVTGLPQFERDSKPARRLALSSWSISMVLALCSEATPPTTVKDVTEDMVNIRRAVLDAIAKVLRDPMPNNDLATRYGRLWALGELVYRLLVSRPIGPTRQMNDATLHIAKTMLEKNFVGLLTNALGEIDLSYPDIRNVLISLLRTLDHLSKTSVKWGKVNKETKNTPGDRAANDDSQTSESDDESGDSDSDMMEEDQSAPDLYRNSALGMIGGEIGEDDEDDEEDEDDEDDMDMGDDITDDDGDTDLQTSEDESMPSEMDADNWTDEHDEENDDQDSEEDEEMEPEVILGSNEEDEGEMWDDVPDDGESVMTEENEIMDEEDAMDGEVEGFFEDDDEQPDLEMDEEDMHRQSPEITGPWAWDQSNFPGMSQSRRRRSILAEDPTVSLFGRPSPPSGGQVAQHPLTAHPAPSQWPPMRGLSRSFGSNYQELLSAIEVMGGVEAVQMIENLITSRQLAGSEAIRIDFAQDHNGTVGLSVGGQTFALRPPQGRQAHQQQLANSDVLAEFFPVPTMQRWQESMQLAILARNELTSRLVIHVVNRLMPEARRRAEEEEAKNKKAEEEAAKAEAEEQKKNMESAASVALPESRQPSPVEDADVAMEEEEVPEDVVPMDSASESLARTVISIRGRDVDITDTGIDLEFLQALPDDMRADVVEQHMREQNRHRRPPSSTNVPETASQINSEFLDALPPEIRAEVIMQEAMENARRQQPPPAPSQLPLADRAAGFLRGLTDELRDVMLLNQQPPGSLPRIGGPSVHQPAQDQATSKRSNREAIQLLDKPGIASLVRLLFFPETLKKGHLFRVLVHLCENSTTRSDLLNLLLSVVQDGSGDLPAVDRSFQQMSLRGMITPKATPKGRSIDSPAAAVVPTGLFSHLHTEHVPTFIAQRCFEALVHIVNANPSAVNYFLSEHEQPVGLKKHPLKKNKGKEKMLPQTKFPIVVLMGLLDRPLLAKTPGMMETVTSLLVTITRPLSEKRKEDKQADTDGNSAKLPQPIIPAPVLKLIVNCLTSGECTSRTFSATLVAMQNLACLPDAKEIILQELRTRCKELGGVVYQQLSDLSIALQDPSAETGSLTLTNFSPPTSNQAQLLRLLKTIDYLHLNKVDSDPPAQQLTDEERAVSAVFESFEFESLWDQLGQCLNIVETKGGTDQIATVLLPLVEALMVVSKYRSRLSREARSPSVQAPGAAERTDLFVSFTTTHRKVLNTIVRNNPSLLSGSFSLLIRNPRVLEFDNKRNWFFQKLKRKRDPHMPVSVIPLNIRRQYVFEDSFHAMQRRTGDEIKFGKLSVKFYNEDGVDAGGVTREWYSVLAQQIFDPNFALFEPCAADQQTYQPNKASSINGDHLAYFKFVGRVIGKAVYDGRLLDAYFNRAFYKQILGKTVDMRDLESIDPEYHKSLQWMLDNDITGVIDQEFTIEDDQFGEKKIVELKPGGSSIPVTEENKEEYVRLVVSYRLDNSIKEQIKAFLEGFYDIIPRQLIQIFEPDQLELLISGITTVDVDELKNATQLSGWKATDPEISWFWRALRSFSQEERSRFLMFVTSSSRVPLGGFTQLQGSSGTQPFQIQKLYAKEGSLPQASTCFNLLLLPTYASYEQLRDKLQFAIVETGGFGKA</sequence>
<dbReference type="EMBL" id="CP144089">
    <property type="protein sequence ID" value="WWD03803.1"/>
    <property type="molecule type" value="Genomic_DNA"/>
</dbReference>
<dbReference type="InterPro" id="IPR016024">
    <property type="entry name" value="ARM-type_fold"/>
</dbReference>
<dbReference type="InterPro" id="IPR000569">
    <property type="entry name" value="HECT_dom"/>
</dbReference>
<dbReference type="PROSITE" id="PS50030">
    <property type="entry name" value="UBA"/>
    <property type="match status" value="1"/>
</dbReference>
<dbReference type="InterPro" id="IPR035983">
    <property type="entry name" value="Hect_E3_ubiquitin_ligase"/>
</dbReference>
<dbReference type="CDD" id="cd00078">
    <property type="entry name" value="HECTc"/>
    <property type="match status" value="1"/>
</dbReference>
<dbReference type="Pfam" id="PF06012">
    <property type="entry name" value="DUF908"/>
    <property type="match status" value="1"/>
</dbReference>
<evidence type="ECO:0000256" key="8">
    <source>
        <dbReference type="SAM" id="MobiDB-lite"/>
    </source>
</evidence>
<dbReference type="PROSITE" id="PS50237">
    <property type="entry name" value="HECT"/>
    <property type="match status" value="1"/>
</dbReference>
<dbReference type="PANTHER" id="PTHR11254">
    <property type="entry name" value="HECT DOMAIN UBIQUITIN-PROTEIN LIGASE"/>
    <property type="match status" value="1"/>
</dbReference>
<dbReference type="FunFam" id="3.90.1750.10:FF:000003">
    <property type="entry name" value="E3 ubiquitin-protein ligase UPL1"/>
    <property type="match status" value="1"/>
</dbReference>
<accession>A0AAX4KEK4</accession>
<reference evidence="11 12" key="1">
    <citation type="submission" date="2024-01" db="EMBL/GenBank/DDBJ databases">
        <title>Comparative genomics of Cryptococcus and Kwoniella reveals pathogenesis evolution and contrasting modes of karyotype evolution via chromosome fusion or intercentromeric recombination.</title>
        <authorList>
            <person name="Coelho M.A."/>
            <person name="David-Palma M."/>
            <person name="Shea T."/>
            <person name="Bowers K."/>
            <person name="McGinley-Smith S."/>
            <person name="Mohammad A.W."/>
            <person name="Gnirke A."/>
            <person name="Yurkov A.M."/>
            <person name="Nowrousian M."/>
            <person name="Sun S."/>
            <person name="Cuomo C.A."/>
            <person name="Heitman J."/>
        </authorList>
    </citation>
    <scope>NUCLEOTIDE SEQUENCE [LARGE SCALE GENOMIC DNA]</scope>
    <source>
        <strain evidence="11 12">PYCC6329</strain>
    </source>
</reference>
<dbReference type="SMART" id="SM00119">
    <property type="entry name" value="HECTc"/>
    <property type="match status" value="1"/>
</dbReference>
<dbReference type="InterPro" id="IPR050409">
    <property type="entry name" value="E3_ubiq-protein_ligase"/>
</dbReference>
<dbReference type="InterPro" id="IPR010314">
    <property type="entry name" value="E3_Ub_ligase_DUF913"/>
</dbReference>